<keyword evidence="1" id="KW-1133">Transmembrane helix</keyword>
<dbReference type="AlphaFoldDB" id="A0A835M3X5"/>
<gene>
    <name evidence="2" type="ORF">IFM89_023730</name>
</gene>
<organism evidence="2 3">
    <name type="scientific">Coptis chinensis</name>
    <dbReference type="NCBI Taxonomy" id="261450"/>
    <lineage>
        <taxon>Eukaryota</taxon>
        <taxon>Viridiplantae</taxon>
        <taxon>Streptophyta</taxon>
        <taxon>Embryophyta</taxon>
        <taxon>Tracheophyta</taxon>
        <taxon>Spermatophyta</taxon>
        <taxon>Magnoliopsida</taxon>
        <taxon>Ranunculales</taxon>
        <taxon>Ranunculaceae</taxon>
        <taxon>Coptidoideae</taxon>
        <taxon>Coptis</taxon>
    </lineage>
</organism>
<keyword evidence="3" id="KW-1185">Reference proteome</keyword>
<name>A0A835M3X5_9MAGN</name>
<protein>
    <recommendedName>
        <fullName evidence="4">F-box domain-containing protein</fullName>
    </recommendedName>
</protein>
<evidence type="ECO:0000313" key="3">
    <source>
        <dbReference type="Proteomes" id="UP000631114"/>
    </source>
</evidence>
<keyword evidence="1" id="KW-0472">Membrane</keyword>
<evidence type="ECO:0000313" key="2">
    <source>
        <dbReference type="EMBL" id="KAF9615472.1"/>
    </source>
</evidence>
<accession>A0A835M3X5</accession>
<dbReference type="EMBL" id="JADFTS010000003">
    <property type="protein sequence ID" value="KAF9615472.1"/>
    <property type="molecule type" value="Genomic_DNA"/>
</dbReference>
<comment type="caution">
    <text evidence="2">The sequence shown here is derived from an EMBL/GenBank/DDBJ whole genome shotgun (WGS) entry which is preliminary data.</text>
</comment>
<evidence type="ECO:0008006" key="4">
    <source>
        <dbReference type="Google" id="ProtNLM"/>
    </source>
</evidence>
<dbReference type="OrthoDB" id="429932at2759"/>
<evidence type="ECO:0000256" key="1">
    <source>
        <dbReference type="SAM" id="Phobius"/>
    </source>
</evidence>
<feature type="transmembrane region" description="Helical" evidence="1">
    <location>
        <begin position="250"/>
        <end position="270"/>
    </location>
</feature>
<dbReference type="Proteomes" id="UP000631114">
    <property type="component" value="Unassembled WGS sequence"/>
</dbReference>
<proteinExistence type="predicted"/>
<sequence length="364" mass="39882">MERLSQGLDLLSNEVEGFFQNVLTGRDALLCNLRDGSIPDPRQGNNGKEQFVLNNQCFSSSDKEFVQPTRLTNQTCFPLLEEKFKGFPFWRLPEGLVDAISKRVPVVSAISMGAACETWRCVLASVPPTQKKLGLPWLMLCGQNDSECNDYSNVVSFSFAIPCCNEFCVGCEQATSKFHCLAELDVPSENFGFRGEAISSLSDISLLEGCKCLYLGIDDNRQEMGTTETVEENQLYGQIPRGTSIDSENLFSLSLADAIALVILLMILVAACRPHNPPPFSEGALDKPGIVVVVAGIVVVAATLQQYFFSAILRFSGKFLLMRDHRSSWSYIIGELTRPAFDDQVSCSRRAGGGSTSLLPIGIC</sequence>
<reference evidence="2 3" key="1">
    <citation type="submission" date="2020-10" db="EMBL/GenBank/DDBJ databases">
        <title>The Coptis chinensis genome and diversification of protoberbering-type alkaloids.</title>
        <authorList>
            <person name="Wang B."/>
            <person name="Shu S."/>
            <person name="Song C."/>
            <person name="Liu Y."/>
        </authorList>
    </citation>
    <scope>NUCLEOTIDE SEQUENCE [LARGE SCALE GENOMIC DNA]</scope>
    <source>
        <strain evidence="2">HL-2020</strain>
        <tissue evidence="2">Leaf</tissue>
    </source>
</reference>
<keyword evidence="1" id="KW-0812">Transmembrane</keyword>
<feature type="transmembrane region" description="Helical" evidence="1">
    <location>
        <begin position="290"/>
        <end position="313"/>
    </location>
</feature>